<dbReference type="GO" id="GO:0009922">
    <property type="term" value="F:fatty acid elongase activity"/>
    <property type="evidence" value="ECO:0007669"/>
    <property type="project" value="UniProtKB-EC"/>
</dbReference>
<evidence type="ECO:0000256" key="1">
    <source>
        <dbReference type="ARBA" id="ARBA00005194"/>
    </source>
</evidence>
<keyword evidence="10" id="KW-1185">Reference proteome</keyword>
<dbReference type="EMBL" id="JAAARO010000013">
    <property type="protein sequence ID" value="KAF5738726.1"/>
    <property type="molecule type" value="Genomic_DNA"/>
</dbReference>
<protein>
    <recommendedName>
        <fullName evidence="6">3-ketoacyl-CoA synthase</fullName>
        <ecNumber evidence="6">2.3.1.-</ecNumber>
    </recommendedName>
</protein>
<evidence type="ECO:0000259" key="7">
    <source>
        <dbReference type="Pfam" id="PF08392"/>
    </source>
</evidence>
<evidence type="ECO:0000256" key="4">
    <source>
        <dbReference type="ARBA" id="ARBA00023315"/>
    </source>
</evidence>
<dbReference type="Pfam" id="PF08541">
    <property type="entry name" value="ACP_syn_III_C"/>
    <property type="match status" value="1"/>
</dbReference>
<organism evidence="9 10">
    <name type="scientific">Tripterygium wilfordii</name>
    <name type="common">Thunder God vine</name>
    <dbReference type="NCBI Taxonomy" id="458696"/>
    <lineage>
        <taxon>Eukaryota</taxon>
        <taxon>Viridiplantae</taxon>
        <taxon>Streptophyta</taxon>
        <taxon>Embryophyta</taxon>
        <taxon>Tracheophyta</taxon>
        <taxon>Spermatophyta</taxon>
        <taxon>Magnoliopsida</taxon>
        <taxon>eudicotyledons</taxon>
        <taxon>Gunneridae</taxon>
        <taxon>Pentapetalae</taxon>
        <taxon>rosids</taxon>
        <taxon>fabids</taxon>
        <taxon>Celastrales</taxon>
        <taxon>Celastraceae</taxon>
        <taxon>Tripterygium</taxon>
    </lineage>
</organism>
<dbReference type="PIRSF" id="PIRSF036417">
    <property type="entry name" value="3-ktacl-CoA_syn"/>
    <property type="match status" value="1"/>
</dbReference>
<dbReference type="AlphaFoldDB" id="A0A7J7CXX3"/>
<dbReference type="Pfam" id="PF08392">
    <property type="entry name" value="FAE1_CUT1_RppA"/>
    <property type="match status" value="1"/>
</dbReference>
<dbReference type="CDD" id="cd00831">
    <property type="entry name" value="CHS_like"/>
    <property type="match status" value="1"/>
</dbReference>
<accession>A0A7J7CXX3</accession>
<evidence type="ECO:0000256" key="3">
    <source>
        <dbReference type="ARBA" id="ARBA00022679"/>
    </source>
</evidence>
<dbReference type="UniPathway" id="UPA00094"/>
<dbReference type="InterPro" id="IPR013747">
    <property type="entry name" value="ACP_syn_III_C"/>
</dbReference>
<dbReference type="InterPro" id="IPR013601">
    <property type="entry name" value="FAE1_typ3_polyketide_synth"/>
</dbReference>
<dbReference type="SUPFAM" id="SSF53901">
    <property type="entry name" value="Thiolase-like"/>
    <property type="match status" value="2"/>
</dbReference>
<dbReference type="InterPro" id="IPR012392">
    <property type="entry name" value="3-ktacl-CoA_syn"/>
</dbReference>
<dbReference type="OrthoDB" id="329835at2759"/>
<feature type="domain" description="FAE" evidence="7">
    <location>
        <begin position="36"/>
        <end position="322"/>
    </location>
</feature>
<dbReference type="GO" id="GO:0006633">
    <property type="term" value="P:fatty acid biosynthetic process"/>
    <property type="evidence" value="ECO:0007669"/>
    <property type="project" value="UniProtKB-UniPathway"/>
</dbReference>
<proteinExistence type="inferred from homology"/>
<comment type="caution">
    <text evidence="9">The sequence shown here is derived from an EMBL/GenBank/DDBJ whole genome shotgun (WGS) entry which is preliminary data.</text>
</comment>
<dbReference type="InParanoid" id="A0A7J7CXX3"/>
<evidence type="ECO:0000256" key="5">
    <source>
        <dbReference type="ARBA" id="ARBA00047375"/>
    </source>
</evidence>
<feature type="domain" description="Beta-ketoacyl-[acyl-carrier-protein] synthase III C-terminal" evidence="8">
    <location>
        <begin position="341"/>
        <end position="421"/>
    </location>
</feature>
<dbReference type="Gene3D" id="3.40.47.10">
    <property type="match status" value="1"/>
</dbReference>
<evidence type="ECO:0000313" key="9">
    <source>
        <dbReference type="EMBL" id="KAF5738726.1"/>
    </source>
</evidence>
<evidence type="ECO:0000256" key="6">
    <source>
        <dbReference type="PIRNR" id="PIRNR036417"/>
    </source>
</evidence>
<name>A0A7J7CXX3_TRIWF</name>
<comment type="pathway">
    <text evidence="1 6">Lipid metabolism; fatty acid biosynthesis.</text>
</comment>
<dbReference type="Proteomes" id="UP000593562">
    <property type="component" value="Unassembled WGS sequence"/>
</dbReference>
<reference evidence="9 10" key="1">
    <citation type="journal article" date="2020" name="Nat. Commun.">
        <title>Genome of Tripterygium wilfordii and identification of cytochrome P450 involved in triptolide biosynthesis.</title>
        <authorList>
            <person name="Tu L."/>
            <person name="Su P."/>
            <person name="Zhang Z."/>
            <person name="Gao L."/>
            <person name="Wang J."/>
            <person name="Hu T."/>
            <person name="Zhou J."/>
            <person name="Zhang Y."/>
            <person name="Zhao Y."/>
            <person name="Liu Y."/>
            <person name="Song Y."/>
            <person name="Tong Y."/>
            <person name="Lu Y."/>
            <person name="Yang J."/>
            <person name="Xu C."/>
            <person name="Jia M."/>
            <person name="Peters R.J."/>
            <person name="Huang L."/>
            <person name="Gao W."/>
        </authorList>
    </citation>
    <scope>NUCLEOTIDE SEQUENCE [LARGE SCALE GENOMIC DNA]</scope>
    <source>
        <strain evidence="10">cv. XIE 37</strain>
        <tissue evidence="9">Leaf</tissue>
    </source>
</reference>
<dbReference type="EC" id="2.3.1.-" evidence="6"/>
<dbReference type="FunCoup" id="A0A7J7CXX3">
    <property type="interactions" value="130"/>
</dbReference>
<keyword evidence="3 6" id="KW-0808">Transferase</keyword>
<gene>
    <name evidence="9" type="ORF">HS088_TW13G01627</name>
</gene>
<dbReference type="PANTHER" id="PTHR31561">
    <property type="entry name" value="3-KETOACYL-COA SYNTHASE"/>
    <property type="match status" value="1"/>
</dbReference>
<comment type="similarity">
    <text evidence="2 6">Belongs to the thiolase-like superfamily. Chalcone/stilbene synthases family.</text>
</comment>
<dbReference type="InterPro" id="IPR016039">
    <property type="entry name" value="Thiolase-like"/>
</dbReference>
<evidence type="ECO:0000313" key="10">
    <source>
        <dbReference type="Proteomes" id="UP000593562"/>
    </source>
</evidence>
<keyword evidence="4 6" id="KW-0012">Acyltransferase</keyword>
<evidence type="ECO:0000259" key="8">
    <source>
        <dbReference type="Pfam" id="PF08541"/>
    </source>
</evidence>
<comment type="catalytic activity">
    <reaction evidence="5">
        <text>a very-long-chain acyl-CoA + malonyl-CoA + H(+) = a very-long-chain 3-oxoacyl-CoA + CO2 + CoA</text>
        <dbReference type="Rhea" id="RHEA:32727"/>
        <dbReference type="ChEBI" id="CHEBI:15378"/>
        <dbReference type="ChEBI" id="CHEBI:16526"/>
        <dbReference type="ChEBI" id="CHEBI:57287"/>
        <dbReference type="ChEBI" id="CHEBI:57384"/>
        <dbReference type="ChEBI" id="CHEBI:90725"/>
        <dbReference type="ChEBI" id="CHEBI:90736"/>
        <dbReference type="EC" id="2.3.1.199"/>
    </reaction>
</comment>
<dbReference type="GO" id="GO:0016020">
    <property type="term" value="C:membrane"/>
    <property type="evidence" value="ECO:0007669"/>
    <property type="project" value="InterPro"/>
</dbReference>
<sequence>MAMILDCILEFPELLFISHRLSSIPLAGMVILYLIYTRKVTIYLVDFACYRPPKSTRVPMSMFIEHITLHRTIDTESVAFQHKILEKSGLGEETCIHPSLTQLPIKKSFSFAMEEAATVMFSAIKDLLVKNKVNPKSIDILISNSSTFSPTPSLTAMVVNKFRMRSNIKSFNLSGMGCSAGVVSVSLANDLLRVHNNSLALIVSTETLHLNWYTGKNPSMMIGNCLFRSGGAAMLISSRGQDKTNSKYELQHIVRTNKAHDDQSHTCVFQDADSENNIAVSISKNILSVAGEALRINIASLGPLILPVSEQLLYIMSIVFKKVRILRWKGFYMPKFKRACEHFCIHAGGKAVIQAIERNLQLSKEDVEASNMTLYRFGNTSSSSIWYELCYIESKGRMKRGNRVWQLAFGSGFKCNSAVWRCVNDVKPDEASVWRDEIHKYPVVHDTVEII</sequence>
<evidence type="ECO:0000256" key="2">
    <source>
        <dbReference type="ARBA" id="ARBA00005531"/>
    </source>
</evidence>